<keyword evidence="1" id="KW-0805">Transcription regulation</keyword>
<feature type="region of interest" description="Disordered" evidence="4">
    <location>
        <begin position="102"/>
        <end position="155"/>
    </location>
</feature>
<proteinExistence type="predicted"/>
<dbReference type="GO" id="GO:0006357">
    <property type="term" value="P:regulation of transcription by RNA polymerase II"/>
    <property type="evidence" value="ECO:0007669"/>
    <property type="project" value="TreeGrafter"/>
</dbReference>
<accession>A0A9D3RS87</accession>
<dbReference type="InterPro" id="IPR036431">
    <property type="entry name" value="ARID_dom_sf"/>
</dbReference>
<evidence type="ECO:0000256" key="2">
    <source>
        <dbReference type="ARBA" id="ARBA00023163"/>
    </source>
</evidence>
<evidence type="ECO:0000313" key="7">
    <source>
        <dbReference type="Proteomes" id="UP001044222"/>
    </source>
</evidence>
<dbReference type="EMBL" id="JAFIRN010000010">
    <property type="protein sequence ID" value="KAG5841093.1"/>
    <property type="molecule type" value="Genomic_DNA"/>
</dbReference>
<dbReference type="InterPro" id="IPR051232">
    <property type="entry name" value="ARID/SWI1_ChromRemod"/>
</dbReference>
<keyword evidence="2" id="KW-0804">Transcription</keyword>
<dbReference type="Proteomes" id="UP001044222">
    <property type="component" value="Chromosome 10"/>
</dbReference>
<dbReference type="InterPro" id="IPR001606">
    <property type="entry name" value="ARID_dom"/>
</dbReference>
<dbReference type="PANTHER" id="PTHR13964">
    <property type="entry name" value="RBP-RELATED"/>
    <property type="match status" value="1"/>
</dbReference>
<reference evidence="6" key="1">
    <citation type="submission" date="2021-01" db="EMBL/GenBank/DDBJ databases">
        <title>A chromosome-scale assembly of European eel, Anguilla anguilla.</title>
        <authorList>
            <person name="Henkel C."/>
            <person name="Jong-Raadsen S.A."/>
            <person name="Dufour S."/>
            <person name="Weltzien F.-A."/>
            <person name="Palstra A.P."/>
            <person name="Pelster B."/>
            <person name="Spaink H.P."/>
            <person name="Van Den Thillart G.E."/>
            <person name="Jansen H."/>
            <person name="Zahm M."/>
            <person name="Klopp C."/>
            <person name="Cedric C."/>
            <person name="Louis A."/>
            <person name="Berthelot C."/>
            <person name="Parey E."/>
            <person name="Roest Crollius H."/>
            <person name="Montfort J."/>
            <person name="Robinson-Rechavi M."/>
            <person name="Bucao C."/>
            <person name="Bouchez O."/>
            <person name="Gislard M."/>
            <person name="Lluch J."/>
            <person name="Milhes M."/>
            <person name="Lampietro C."/>
            <person name="Lopez Roques C."/>
            <person name="Donnadieu C."/>
            <person name="Braasch I."/>
            <person name="Desvignes T."/>
            <person name="Postlethwait J."/>
            <person name="Bobe J."/>
            <person name="Guiguen Y."/>
            <person name="Dirks R."/>
        </authorList>
    </citation>
    <scope>NUCLEOTIDE SEQUENCE</scope>
    <source>
        <strain evidence="6">Tag_6206</strain>
        <tissue evidence="6">Liver</tissue>
    </source>
</reference>
<comment type="caution">
    <text evidence="6">The sequence shown here is derived from an EMBL/GenBank/DDBJ whole genome shotgun (WGS) entry which is preliminary data.</text>
</comment>
<evidence type="ECO:0000256" key="1">
    <source>
        <dbReference type="ARBA" id="ARBA00023015"/>
    </source>
</evidence>
<dbReference type="AlphaFoldDB" id="A0A9D3RS87"/>
<organism evidence="6 7">
    <name type="scientific">Anguilla anguilla</name>
    <name type="common">European freshwater eel</name>
    <name type="synonym">Muraena anguilla</name>
    <dbReference type="NCBI Taxonomy" id="7936"/>
    <lineage>
        <taxon>Eukaryota</taxon>
        <taxon>Metazoa</taxon>
        <taxon>Chordata</taxon>
        <taxon>Craniata</taxon>
        <taxon>Vertebrata</taxon>
        <taxon>Euteleostomi</taxon>
        <taxon>Actinopterygii</taxon>
        <taxon>Neopterygii</taxon>
        <taxon>Teleostei</taxon>
        <taxon>Anguilliformes</taxon>
        <taxon>Anguillidae</taxon>
        <taxon>Anguilla</taxon>
    </lineage>
</organism>
<dbReference type="GO" id="GO:0000976">
    <property type="term" value="F:transcription cis-regulatory region binding"/>
    <property type="evidence" value="ECO:0007669"/>
    <property type="project" value="TreeGrafter"/>
</dbReference>
<dbReference type="PROSITE" id="PS51011">
    <property type="entry name" value="ARID"/>
    <property type="match status" value="1"/>
</dbReference>
<name>A0A9D3RS87_ANGAN</name>
<feature type="compositionally biased region" description="Polar residues" evidence="4">
    <location>
        <begin position="537"/>
        <end position="548"/>
    </location>
</feature>
<dbReference type="Pfam" id="PF01388">
    <property type="entry name" value="ARID"/>
    <property type="match status" value="1"/>
</dbReference>
<dbReference type="SMART" id="SM00501">
    <property type="entry name" value="BRIGHT"/>
    <property type="match status" value="1"/>
</dbReference>
<protein>
    <recommendedName>
        <fullName evidence="5">ARID domain-containing protein</fullName>
    </recommendedName>
</protein>
<dbReference type="Gene3D" id="1.10.150.60">
    <property type="entry name" value="ARID DNA-binding domain"/>
    <property type="match status" value="1"/>
</dbReference>
<keyword evidence="3" id="KW-0539">Nucleus</keyword>
<dbReference type="SMART" id="SM01014">
    <property type="entry name" value="ARID"/>
    <property type="match status" value="1"/>
</dbReference>
<dbReference type="SUPFAM" id="SSF46774">
    <property type="entry name" value="ARID-like"/>
    <property type="match status" value="1"/>
</dbReference>
<gene>
    <name evidence="6" type="ORF">ANANG_G00195940</name>
</gene>
<evidence type="ECO:0000256" key="4">
    <source>
        <dbReference type="SAM" id="MobiDB-lite"/>
    </source>
</evidence>
<evidence type="ECO:0000313" key="6">
    <source>
        <dbReference type="EMBL" id="KAG5841093.1"/>
    </source>
</evidence>
<feature type="region of interest" description="Disordered" evidence="4">
    <location>
        <begin position="526"/>
        <end position="548"/>
    </location>
</feature>
<sequence>MLAEEAEGAQPSNEWEVRVKAHFLKDLFQFMDSRDLPIERIPQLGFKELDLFLLYKTVQKLGGFDQVTAQQKWKQVYSMLGADPRSTSAATSTRRHYEKLLLPYDRHLMQKTPPPSLKRPRHHSPSLQDEDSLRGSKRSAACTLPNPTLTQRSPDISTDCTVRITPKTSDYQPNGDPPSYHTLYPNIPPPQTNNQPHAHPRLHPYLHSHSHQELSSLAQRAVIDRSRQIGSSSGCEQPLNLSCWGRGRDPVGQRLPSFTPPTDKKVPKFLNRVSSLYQAWCFQEGNVYRLPSNLPTREAEQTQLEFESISVQEKIIDLTTSSDISLSSPPPTNTYLYPPPPLRSTCGPPDITVNKTQERKYPLQTGEVEGPFKLNHSFSNPSAASLGKMQTEFASLLLKARVRGAEGVVTSSGKQWCQQGVTEPRPTKHDDASELGFSFRDPDRRSSFGESVHWNGIVKGEESLRPVHRGSLCDRWQDREPVSDRHGNAHWPHPWCRDPKALGPFHQGWLEAQELLAGRLCPSAWPTPSTRYPPGSAGSTQEPSQSTLGPGVALELLKGIPATTMGPSEVLKGDTSPSLLMRLTPAEYWSLRQLLSGSY</sequence>
<feature type="compositionally biased region" description="Polar residues" evidence="4">
    <location>
        <begin position="145"/>
        <end position="155"/>
    </location>
</feature>
<evidence type="ECO:0000259" key="5">
    <source>
        <dbReference type="PROSITE" id="PS51011"/>
    </source>
</evidence>
<feature type="domain" description="ARID" evidence="5">
    <location>
        <begin position="17"/>
        <end position="109"/>
    </location>
</feature>
<keyword evidence="7" id="KW-1185">Reference proteome</keyword>
<dbReference type="GO" id="GO:0005634">
    <property type="term" value="C:nucleus"/>
    <property type="evidence" value="ECO:0007669"/>
    <property type="project" value="TreeGrafter"/>
</dbReference>
<evidence type="ECO:0000256" key="3">
    <source>
        <dbReference type="ARBA" id="ARBA00023242"/>
    </source>
</evidence>
<dbReference type="PANTHER" id="PTHR13964:SF25">
    <property type="entry name" value="AT-RICH INTERACTIVE DOMAIN-CONTAINING PROTEIN 5A"/>
    <property type="match status" value="1"/>
</dbReference>